<comment type="pathway">
    <text evidence="5">Quinol/quinone metabolism; menaquinone biosynthesis; menaquinol from 1,4-dihydroxy-2-naphthoate: step 2/2.</text>
</comment>
<organism evidence="6 7">
    <name type="scientific">Methylacidiphilum caldifontis</name>
    <dbReference type="NCBI Taxonomy" id="2795386"/>
    <lineage>
        <taxon>Bacteria</taxon>
        <taxon>Pseudomonadati</taxon>
        <taxon>Verrucomicrobiota</taxon>
        <taxon>Methylacidiphilae</taxon>
        <taxon>Methylacidiphilales</taxon>
        <taxon>Methylacidiphilaceae</taxon>
        <taxon>Methylacidiphilum (ex Ratnadevi et al. 2023)</taxon>
    </lineage>
</organism>
<proteinExistence type="inferred from homology"/>
<comment type="similarity">
    <text evidence="5">Belongs to the class I-like SAM-binding methyltransferase superfamily. MenG/UbiE family.</text>
</comment>
<evidence type="ECO:0000256" key="5">
    <source>
        <dbReference type="HAMAP-Rule" id="MF_01813"/>
    </source>
</evidence>
<comment type="caution">
    <text evidence="6">The sequence shown here is derived from an EMBL/GenBank/DDBJ whole genome shotgun (WGS) entry which is preliminary data.</text>
</comment>
<gene>
    <name evidence="5" type="primary">menG</name>
    <name evidence="6" type="ORF">A7Q10_04295</name>
</gene>
<comment type="caution">
    <text evidence="5">Lacks conserved residue(s) required for the propagation of feature annotation.</text>
</comment>
<dbReference type="Pfam" id="PF01209">
    <property type="entry name" value="Ubie_methyltran"/>
    <property type="match status" value="1"/>
</dbReference>
<dbReference type="PANTHER" id="PTHR43591">
    <property type="entry name" value="METHYLTRANSFERASE"/>
    <property type="match status" value="1"/>
</dbReference>
<dbReference type="SUPFAM" id="SSF53335">
    <property type="entry name" value="S-adenosyl-L-methionine-dependent methyltransferases"/>
    <property type="match status" value="1"/>
</dbReference>
<dbReference type="InterPro" id="IPR023576">
    <property type="entry name" value="UbiE/COQ5_MeTrFase_CS"/>
</dbReference>
<dbReference type="RefSeq" id="WP_134439176.1">
    <property type="nucleotide sequence ID" value="NZ_CP065957.1"/>
</dbReference>
<keyword evidence="2 5" id="KW-0489">Methyltransferase</keyword>
<protein>
    <recommendedName>
        <fullName evidence="5">Demethylmenaquinone methyltransferase</fullName>
        <ecNumber evidence="5">2.1.1.163</ecNumber>
    </recommendedName>
</protein>
<dbReference type="Gene3D" id="3.40.50.150">
    <property type="entry name" value="Vaccinia Virus protein VP39"/>
    <property type="match status" value="1"/>
</dbReference>
<dbReference type="OrthoDB" id="9808140at2"/>
<dbReference type="PROSITE" id="PS51608">
    <property type="entry name" value="SAM_MT_UBIE"/>
    <property type="match status" value="1"/>
</dbReference>
<evidence type="ECO:0000313" key="6">
    <source>
        <dbReference type="EMBL" id="TFE71814.1"/>
    </source>
</evidence>
<evidence type="ECO:0000313" key="7">
    <source>
        <dbReference type="Proteomes" id="UP000297713"/>
    </source>
</evidence>
<keyword evidence="4 5" id="KW-0949">S-adenosyl-L-methionine</keyword>
<dbReference type="InterPro" id="IPR004033">
    <property type="entry name" value="UbiE/COQ5_MeTrFase"/>
</dbReference>
<dbReference type="PANTHER" id="PTHR43591:SF24">
    <property type="entry name" value="2-METHOXY-6-POLYPRENYL-1,4-BENZOQUINOL METHYLASE, MITOCHONDRIAL"/>
    <property type="match status" value="1"/>
</dbReference>
<keyword evidence="1 5" id="KW-0474">Menaquinone biosynthesis</keyword>
<feature type="binding site" evidence="5">
    <location>
        <begin position="99"/>
        <end position="100"/>
    </location>
    <ligand>
        <name>S-adenosyl-L-methionine</name>
        <dbReference type="ChEBI" id="CHEBI:59789"/>
    </ligand>
</feature>
<comment type="function">
    <text evidence="5">Methyltransferase required for the conversion of demethylmenaquinol (DMKH2) to menaquinol (MKH2).</text>
</comment>
<evidence type="ECO:0000256" key="2">
    <source>
        <dbReference type="ARBA" id="ARBA00022603"/>
    </source>
</evidence>
<name>A0A4Y8PH86_9BACT</name>
<dbReference type="PROSITE" id="PS01184">
    <property type="entry name" value="UBIE_2"/>
    <property type="match status" value="1"/>
</dbReference>
<dbReference type="GO" id="GO:0043770">
    <property type="term" value="F:demethylmenaquinone methyltransferase activity"/>
    <property type="evidence" value="ECO:0007669"/>
    <property type="project" value="UniProtKB-UniRule"/>
</dbReference>
<comment type="catalytic activity">
    <reaction evidence="5">
        <text>a 2-demethylmenaquinol + S-adenosyl-L-methionine = a menaquinol + S-adenosyl-L-homocysteine + H(+)</text>
        <dbReference type="Rhea" id="RHEA:42640"/>
        <dbReference type="Rhea" id="RHEA-COMP:9539"/>
        <dbReference type="Rhea" id="RHEA-COMP:9563"/>
        <dbReference type="ChEBI" id="CHEBI:15378"/>
        <dbReference type="ChEBI" id="CHEBI:18151"/>
        <dbReference type="ChEBI" id="CHEBI:55437"/>
        <dbReference type="ChEBI" id="CHEBI:57856"/>
        <dbReference type="ChEBI" id="CHEBI:59789"/>
        <dbReference type="EC" id="2.1.1.163"/>
    </reaction>
</comment>
<dbReference type="HAMAP" id="MF_01813">
    <property type="entry name" value="MenG_UbiE_methyltr"/>
    <property type="match status" value="1"/>
</dbReference>
<keyword evidence="3 5" id="KW-0808">Transferase</keyword>
<sequence length="226" mass="25509">MPQQDYPIEKLFDKVAYKYDFLNHLLSFGIDLMWRRKLAKKIAALNPLSLLDLATGSGDMLRAILKRCPSLHTYYGVDISEEMLVLAKLKGLHNLLVADASQLPFAESSFDVATIAFGLRNFQHRLLSLKEIFRVLRPGGSLYVLEFSMPKAVIKPFYLFYLLKVVPWLAALVGAPKEAYIYLAESIIKFPPALEVVALFRKAGFNPCGFFPMTLGIVTVHWGKKP</sequence>
<dbReference type="GO" id="GO:0032259">
    <property type="term" value="P:methylation"/>
    <property type="evidence" value="ECO:0007669"/>
    <property type="project" value="UniProtKB-KW"/>
</dbReference>
<dbReference type="AlphaFoldDB" id="A0A4Y8PH86"/>
<dbReference type="NCBIfam" id="TIGR01934">
    <property type="entry name" value="MenG_MenH_UbiE"/>
    <property type="match status" value="1"/>
</dbReference>
<dbReference type="GO" id="GO:0009234">
    <property type="term" value="P:menaquinone biosynthetic process"/>
    <property type="evidence" value="ECO:0007669"/>
    <property type="project" value="UniProtKB-UniRule"/>
</dbReference>
<dbReference type="CDD" id="cd02440">
    <property type="entry name" value="AdoMet_MTases"/>
    <property type="match status" value="1"/>
</dbReference>
<dbReference type="UniPathway" id="UPA00079">
    <property type="reaction ID" value="UER00169"/>
</dbReference>
<dbReference type="InterPro" id="IPR029063">
    <property type="entry name" value="SAM-dependent_MTases_sf"/>
</dbReference>
<feature type="binding site" evidence="5">
    <location>
        <position position="57"/>
    </location>
    <ligand>
        <name>S-adenosyl-L-methionine</name>
        <dbReference type="ChEBI" id="CHEBI:59789"/>
    </ligand>
</feature>
<evidence type="ECO:0000256" key="3">
    <source>
        <dbReference type="ARBA" id="ARBA00022679"/>
    </source>
</evidence>
<accession>A0A4Y8PH86</accession>
<keyword evidence="7" id="KW-1185">Reference proteome</keyword>
<dbReference type="Proteomes" id="UP000297713">
    <property type="component" value="Unassembled WGS sequence"/>
</dbReference>
<evidence type="ECO:0000256" key="1">
    <source>
        <dbReference type="ARBA" id="ARBA00022428"/>
    </source>
</evidence>
<dbReference type="PROSITE" id="PS01183">
    <property type="entry name" value="UBIE_1"/>
    <property type="match status" value="1"/>
</dbReference>
<keyword evidence="6" id="KW-0830">Ubiquinone</keyword>
<dbReference type="EMBL" id="LXQC01000057">
    <property type="protein sequence ID" value="TFE71814.1"/>
    <property type="molecule type" value="Genomic_DNA"/>
</dbReference>
<reference evidence="6 7" key="1">
    <citation type="submission" date="2016-05" db="EMBL/GenBank/DDBJ databases">
        <title>Diversity and Homogeneity among Thermoacidophilic Verrucomicrobia Methanotrophs Linked with Geographical Origin.</title>
        <authorList>
            <person name="Erikstad H.-A."/>
            <person name="Smestad N.B."/>
            <person name="Ceballos R.M."/>
            <person name="Birkeland N.-K."/>
        </authorList>
    </citation>
    <scope>NUCLEOTIDE SEQUENCE [LARGE SCALE GENOMIC DNA]</scope>
    <source>
        <strain evidence="6 7">Phi</strain>
    </source>
</reference>
<feature type="binding site" evidence="5">
    <location>
        <position position="78"/>
    </location>
    <ligand>
        <name>S-adenosyl-L-methionine</name>
        <dbReference type="ChEBI" id="CHEBI:59789"/>
    </ligand>
</feature>
<evidence type="ECO:0000256" key="4">
    <source>
        <dbReference type="ARBA" id="ARBA00022691"/>
    </source>
</evidence>
<dbReference type="EC" id="2.1.1.163" evidence="5"/>